<evidence type="ECO:0000313" key="1">
    <source>
        <dbReference type="EMBL" id="GAA4202877.1"/>
    </source>
</evidence>
<dbReference type="RefSeq" id="WP_344851164.1">
    <property type="nucleotide sequence ID" value="NZ_BAABBY010000004.1"/>
</dbReference>
<proteinExistence type="predicted"/>
<reference evidence="2" key="1">
    <citation type="journal article" date="2019" name="Int. J. Syst. Evol. Microbiol.">
        <title>The Global Catalogue of Microorganisms (GCM) 10K type strain sequencing project: providing services to taxonomists for standard genome sequencing and annotation.</title>
        <authorList>
            <consortium name="The Broad Institute Genomics Platform"/>
            <consortium name="The Broad Institute Genome Sequencing Center for Infectious Disease"/>
            <person name="Wu L."/>
            <person name="Ma J."/>
        </authorList>
    </citation>
    <scope>NUCLEOTIDE SEQUENCE [LARGE SCALE GENOMIC DNA]</scope>
    <source>
        <strain evidence="2">JCM 17626</strain>
    </source>
</reference>
<evidence type="ECO:0000313" key="2">
    <source>
        <dbReference type="Proteomes" id="UP001501772"/>
    </source>
</evidence>
<comment type="caution">
    <text evidence="1">The sequence shown here is derived from an EMBL/GenBank/DDBJ whole genome shotgun (WGS) entry which is preliminary data.</text>
</comment>
<gene>
    <name evidence="1" type="ORF">GCM10022289_18320</name>
</gene>
<dbReference type="Proteomes" id="UP001501772">
    <property type="component" value="Unassembled WGS sequence"/>
</dbReference>
<sequence>MGLIEIDMWANLLKRYFSLETSTEFLNLADTQLSSIFERETGIKIQHKNRLRWASDEGIVLQSAILMRSKETSEILRFAGGRPQLFSRISSKLVLQHRYLDVNICWTTKSGIIYTLGSTSIDPADIEFWFEGLDIEKCQRYNNPDLANLIVWPDLFVEELQNKLDVNMSVPFATCMNAQLTPIFENTSGLKVKNLVVLLIDKDRPFQHEKAETSKISIALGVYDHVNSIDILWKSKSGRIYDIADEDINCNDIEFSFGNLNIVEYHKQANPYGNQLPFKLKDLSYKLTVNRIQLECYITLTVKASEAKNADQYASGMENFIAAYNEKALKSKNSGVIHNCNYSIKENTIDFHIDLGSVGADFFKKLFKYLSELNVFEEVTVD</sequence>
<keyword evidence="2" id="KW-1185">Reference proteome</keyword>
<name>A0ABP8BBM9_9SPHI</name>
<protein>
    <submittedName>
        <fullName evidence="1">Uncharacterized protein</fullName>
    </submittedName>
</protein>
<organism evidence="1 2">
    <name type="scientific">Pedobacter jeongneungensis</name>
    <dbReference type="NCBI Taxonomy" id="947309"/>
    <lineage>
        <taxon>Bacteria</taxon>
        <taxon>Pseudomonadati</taxon>
        <taxon>Bacteroidota</taxon>
        <taxon>Sphingobacteriia</taxon>
        <taxon>Sphingobacteriales</taxon>
        <taxon>Sphingobacteriaceae</taxon>
        <taxon>Pedobacter</taxon>
    </lineage>
</organism>
<accession>A0ABP8BBM9</accession>
<dbReference type="EMBL" id="BAABBY010000004">
    <property type="protein sequence ID" value="GAA4202877.1"/>
    <property type="molecule type" value="Genomic_DNA"/>
</dbReference>